<protein>
    <recommendedName>
        <fullName evidence="4">Chromosome partition protein Smc</fullName>
    </recommendedName>
</protein>
<gene>
    <name evidence="2" type="ORF">OU798_02405</name>
</gene>
<dbReference type="PROSITE" id="PS51257">
    <property type="entry name" value="PROKAR_LIPOPROTEIN"/>
    <property type="match status" value="1"/>
</dbReference>
<dbReference type="AlphaFoldDB" id="A0A9X3J398"/>
<evidence type="ECO:0008006" key="4">
    <source>
        <dbReference type="Google" id="ProtNLM"/>
    </source>
</evidence>
<dbReference type="EMBL" id="JAPOHD010000005">
    <property type="protein sequence ID" value="MCY1719174.1"/>
    <property type="molecule type" value="Genomic_DNA"/>
</dbReference>
<feature type="coiled-coil region" evidence="1">
    <location>
        <begin position="119"/>
        <end position="188"/>
    </location>
</feature>
<proteinExistence type="predicted"/>
<accession>A0A9X3J398</accession>
<dbReference type="Proteomes" id="UP001145087">
    <property type="component" value="Unassembled WGS sequence"/>
</dbReference>
<evidence type="ECO:0000313" key="2">
    <source>
        <dbReference type="EMBL" id="MCY1719174.1"/>
    </source>
</evidence>
<evidence type="ECO:0000313" key="3">
    <source>
        <dbReference type="Proteomes" id="UP001145087"/>
    </source>
</evidence>
<reference evidence="2" key="1">
    <citation type="submission" date="2022-11" db="EMBL/GenBank/DDBJ databases">
        <title>Marilongibacter aestuarii gen. nov., sp. nov., isolated from tidal flat sediment.</title>
        <authorList>
            <person name="Jiayan W."/>
        </authorList>
    </citation>
    <scope>NUCLEOTIDE SEQUENCE</scope>
    <source>
        <strain evidence="2">Z1-6</strain>
    </source>
</reference>
<dbReference type="RefSeq" id="WP_343331510.1">
    <property type="nucleotide sequence ID" value="NZ_JAPOHD010000005.1"/>
</dbReference>
<keyword evidence="3" id="KW-1185">Reference proteome</keyword>
<organism evidence="2 3">
    <name type="scientific">Draconibacterium aestuarii</name>
    <dbReference type="NCBI Taxonomy" id="2998507"/>
    <lineage>
        <taxon>Bacteria</taxon>
        <taxon>Pseudomonadati</taxon>
        <taxon>Bacteroidota</taxon>
        <taxon>Bacteroidia</taxon>
        <taxon>Marinilabiliales</taxon>
        <taxon>Prolixibacteraceae</taxon>
        <taxon>Draconibacterium</taxon>
    </lineage>
</organism>
<evidence type="ECO:0000256" key="1">
    <source>
        <dbReference type="SAM" id="Coils"/>
    </source>
</evidence>
<name>A0A9X3J398_9BACT</name>
<keyword evidence="1" id="KW-0175">Coiled coil</keyword>
<comment type="caution">
    <text evidence="2">The sequence shown here is derived from an EMBL/GenBank/DDBJ whole genome shotgun (WGS) entry which is preliminary data.</text>
</comment>
<dbReference type="Gene3D" id="1.20.5.170">
    <property type="match status" value="1"/>
</dbReference>
<sequence>MKHLIIIGLTLLVFTSCHNYKKDADRLKMQRDSIRDEAAFRDSLMVDALNDFNEIQATLDSIKVIEKVVSAKAARGNEMNKKQKQQILDDIVLLNQLIETNKDKTSALQKKLNNANYKAGKLNSTIAQLEKMVKSLENQLAEKDVEILALKETITDLHGDISTLNEKIAEIESENVEKTNTIEEQTLELNKAYYAYGSIAELKENQVVERTGGLIGIGKTKTIKEDFNRDYFTEIDIREFDFIPLMVKKAEVVSVHSAGSFHISGEKTADTLFIDNKTEFWKASKFLVIVTK</sequence>